<dbReference type="Gene3D" id="2.10.25.10">
    <property type="entry name" value="Laminin"/>
    <property type="match status" value="2"/>
</dbReference>
<dbReference type="Gene3D" id="2.10.70.10">
    <property type="entry name" value="Complement Module, domain 1"/>
    <property type="match status" value="1"/>
</dbReference>
<protein>
    <submittedName>
        <fullName evidence="6">Multiple epidermal growth factor-like domains protein 6 isoform X1</fullName>
    </submittedName>
</protein>
<dbReference type="InParanoid" id="A0A1S3IRE1"/>
<dbReference type="InterPro" id="IPR043555">
    <property type="entry name" value="SRPX-like"/>
</dbReference>
<dbReference type="Proteomes" id="UP000085678">
    <property type="component" value="Unplaced"/>
</dbReference>
<dbReference type="InterPro" id="IPR035976">
    <property type="entry name" value="Sushi/SCR/CCP_sf"/>
</dbReference>
<dbReference type="SUPFAM" id="SSF57535">
    <property type="entry name" value="Complement control module/SCR domain"/>
    <property type="match status" value="1"/>
</dbReference>
<evidence type="ECO:0000256" key="1">
    <source>
        <dbReference type="ARBA" id="ARBA00022737"/>
    </source>
</evidence>
<accession>A0A1S3IRE1</accession>
<feature type="signal peptide" evidence="3">
    <location>
        <begin position="1"/>
        <end position="22"/>
    </location>
</feature>
<name>A0A1S3IRE1_LINAN</name>
<keyword evidence="1" id="KW-0677">Repeat</keyword>
<proteinExistence type="predicted"/>
<dbReference type="InterPro" id="IPR009030">
    <property type="entry name" value="Growth_fac_rcpt_cys_sf"/>
</dbReference>
<dbReference type="AlphaFoldDB" id="A0A1S3IRE1"/>
<dbReference type="SUPFAM" id="SSF57184">
    <property type="entry name" value="Growth factor receptor domain"/>
    <property type="match status" value="1"/>
</dbReference>
<dbReference type="PANTHER" id="PTHR46343:SF2">
    <property type="entry name" value="SUSHI_VON WILLEBRAND FACTOR TYPE A_EGF_PENTRAXIN DOMAIN-CONTAINING 1"/>
    <property type="match status" value="1"/>
</dbReference>
<dbReference type="STRING" id="7574.A0A1S3IRE1"/>
<feature type="domain" description="HYR" evidence="4">
    <location>
        <begin position="164"/>
        <end position="243"/>
    </location>
</feature>
<evidence type="ECO:0000313" key="6">
    <source>
        <dbReference type="RefSeq" id="XP_013400094.1"/>
    </source>
</evidence>
<dbReference type="Pfam" id="PF02494">
    <property type="entry name" value="HYR"/>
    <property type="match status" value="1"/>
</dbReference>
<keyword evidence="2" id="KW-1015">Disulfide bond</keyword>
<gene>
    <name evidence="6" type="primary">LOC106166170</name>
</gene>
<dbReference type="OrthoDB" id="10022113at2759"/>
<keyword evidence="3" id="KW-0732">Signal</keyword>
<dbReference type="RefSeq" id="XP_013400094.1">
    <property type="nucleotide sequence ID" value="XM_013544640.1"/>
</dbReference>
<dbReference type="InterPro" id="IPR000742">
    <property type="entry name" value="EGF"/>
</dbReference>
<evidence type="ECO:0000259" key="4">
    <source>
        <dbReference type="PROSITE" id="PS50825"/>
    </source>
</evidence>
<dbReference type="KEGG" id="lak:106166170"/>
<dbReference type="SMART" id="SM00181">
    <property type="entry name" value="EGF"/>
    <property type="match status" value="3"/>
</dbReference>
<evidence type="ECO:0000256" key="2">
    <source>
        <dbReference type="ARBA" id="ARBA00023157"/>
    </source>
</evidence>
<feature type="chain" id="PRO_5010164527" evidence="3">
    <location>
        <begin position="23"/>
        <end position="384"/>
    </location>
</feature>
<sequence length="384" mass="42321">MEGVRLLIVLKLAALAILQTRGYTAQTPCDMNNGRCSDICVPYPDFQMPYDDLPTGYFCACPRGKAAFRGTLCLPRAHPCFDPRFCRGFEKCVPTGSREGYGYRCDCMEGYVPRGNGRGCRLLAEFDPCEGNGGCSDVCISNGISRTCSCRLGYKLDSDQNTCMDVQPPTITCPKVDPVMSTNREVYVSWVQPTVTDNSGKPVTVISNLSPGKFYWGRYKVVYDARDESGNRASCSFTLNVGPPKCPDLHTPINGAVSCDTSGFGKFCTLQCQNPYDFDLPAFMRSVPYYYVCGSSGTWSPTIQVPDCTRYQNPNGNLVRTLYYDYECPDPRARKQIKENAVSNFKRSPFGLVCNCDVTVKDFRVICGATNTSAVRGTPGQGSK</sequence>
<dbReference type="PROSITE" id="PS01186">
    <property type="entry name" value="EGF_2"/>
    <property type="match status" value="1"/>
</dbReference>
<dbReference type="PANTHER" id="PTHR46343">
    <property type="entry name" value="HYR DOMAIN-CONTAINING PROTEIN"/>
    <property type="match status" value="1"/>
</dbReference>
<dbReference type="GeneID" id="106166170"/>
<evidence type="ECO:0000256" key="3">
    <source>
        <dbReference type="SAM" id="SignalP"/>
    </source>
</evidence>
<dbReference type="InterPro" id="IPR003410">
    <property type="entry name" value="HYR_dom"/>
</dbReference>
<dbReference type="PROSITE" id="PS50825">
    <property type="entry name" value="HYR"/>
    <property type="match status" value="1"/>
</dbReference>
<keyword evidence="5" id="KW-1185">Reference proteome</keyword>
<reference evidence="6" key="1">
    <citation type="submission" date="2025-08" db="UniProtKB">
        <authorList>
            <consortium name="RefSeq"/>
        </authorList>
    </citation>
    <scope>IDENTIFICATION</scope>
    <source>
        <tissue evidence="6">Gonads</tissue>
    </source>
</reference>
<evidence type="ECO:0000313" key="5">
    <source>
        <dbReference type="Proteomes" id="UP000085678"/>
    </source>
</evidence>
<organism evidence="5 6">
    <name type="scientific">Lingula anatina</name>
    <name type="common">Brachiopod</name>
    <name type="synonym">Lingula unguis</name>
    <dbReference type="NCBI Taxonomy" id="7574"/>
    <lineage>
        <taxon>Eukaryota</taxon>
        <taxon>Metazoa</taxon>
        <taxon>Spiralia</taxon>
        <taxon>Lophotrochozoa</taxon>
        <taxon>Brachiopoda</taxon>
        <taxon>Linguliformea</taxon>
        <taxon>Lingulata</taxon>
        <taxon>Lingulida</taxon>
        <taxon>Linguloidea</taxon>
        <taxon>Lingulidae</taxon>
        <taxon>Lingula</taxon>
    </lineage>
</organism>